<comment type="caution">
    <text evidence="5">The sequence shown here is derived from an EMBL/GenBank/DDBJ whole genome shotgun (WGS) entry which is preliminary data.</text>
</comment>
<dbReference type="InterPro" id="IPR018053">
    <property type="entry name" value="Glyco_hydro_32_AS"/>
</dbReference>
<dbReference type="GO" id="GO:0004575">
    <property type="term" value="F:sucrose alpha-glucosidase activity"/>
    <property type="evidence" value="ECO:0007669"/>
    <property type="project" value="TreeGrafter"/>
</dbReference>
<dbReference type="CDD" id="cd18622">
    <property type="entry name" value="GH32_Inu-like"/>
    <property type="match status" value="1"/>
</dbReference>
<dbReference type="GO" id="GO:0005737">
    <property type="term" value="C:cytoplasm"/>
    <property type="evidence" value="ECO:0007669"/>
    <property type="project" value="TreeGrafter"/>
</dbReference>
<dbReference type="SUPFAM" id="SSF49899">
    <property type="entry name" value="Concanavalin A-like lectins/glucanases"/>
    <property type="match status" value="1"/>
</dbReference>
<protein>
    <recommendedName>
        <fullName evidence="4">Glycosyl hydrolase family 32 N-terminal domain-containing protein</fullName>
    </recommendedName>
</protein>
<dbReference type="Gene3D" id="2.60.120.560">
    <property type="entry name" value="Exo-inulinase, domain 1"/>
    <property type="match status" value="1"/>
</dbReference>
<reference evidence="5 6" key="1">
    <citation type="submission" date="2019-06" db="EMBL/GenBank/DDBJ databases">
        <title>Whole genome shotgun sequence of Glutamicibacter uratoxydans NBRC 15515.</title>
        <authorList>
            <person name="Hosoyama A."/>
            <person name="Uohara A."/>
            <person name="Ohji S."/>
            <person name="Ichikawa N."/>
        </authorList>
    </citation>
    <scope>NUCLEOTIDE SEQUENCE [LARGE SCALE GENOMIC DNA]</scope>
    <source>
        <strain evidence="5 6">NBRC 15515</strain>
    </source>
</reference>
<sequence length="488" mass="53966">MTSLAGFPRPERHFTPKSNWINDPNGLFFDGLNYHLYFQHNPHGIDHGNMSWGHALSTDLVHWGEQPIAIMHDEAADIFSGSIVVDESNTSGLGDGINAPVVALYTAAATDESNQAQALAYSLDGGTTFTKYQGNPVLDRGSKNFRDPKVFRYGSGESACWVMVTVEAEERKVLIYQSTNLIDWEFASEFGPQAAVDGVWECPDLFPLQVENSDKVRWILLVSLNPGGVAGGSGTQYFIGDFNGATFTPQSRKEQWHSEIFSQIGQDNWLDWGRDFYAGVTFFGLPEERKTLIAWMSNWDYARELPHRGWRGSMSTARQLSLIETEQGLQVRQQFLGTSLENPQAFSFTDAETEIDIAGPTLLNASIVNNAAGPIRLGLRRNDGSLISEVTISQQWLLHRREAGITKHELYPSVQRMPLPVSTDDSLQLQILLDHGSIEILAANGLRSLTDQLVGEAVPSYLSISCASGSTIDITLFEASESEKDLTV</sequence>
<dbReference type="PANTHER" id="PTHR42800:SF1">
    <property type="entry name" value="EXOINULINASE INUD (AFU_ORTHOLOGUE AFUA_5G00480)"/>
    <property type="match status" value="1"/>
</dbReference>
<proteinExistence type="inferred from homology"/>
<evidence type="ECO:0000256" key="3">
    <source>
        <dbReference type="ARBA" id="ARBA00023295"/>
    </source>
</evidence>
<evidence type="ECO:0000256" key="1">
    <source>
        <dbReference type="ARBA" id="ARBA00009902"/>
    </source>
</evidence>
<keyword evidence="6" id="KW-1185">Reference proteome</keyword>
<accession>A0A4Y4DZY8</accession>
<gene>
    <name evidence="5" type="ORF">AUR04nite_34530</name>
</gene>
<organism evidence="5 6">
    <name type="scientific">Glutamicibacter uratoxydans</name>
    <name type="common">Arthrobacter uratoxydans</name>
    <dbReference type="NCBI Taxonomy" id="43667"/>
    <lineage>
        <taxon>Bacteria</taxon>
        <taxon>Bacillati</taxon>
        <taxon>Actinomycetota</taxon>
        <taxon>Actinomycetes</taxon>
        <taxon>Micrococcales</taxon>
        <taxon>Micrococcaceae</taxon>
        <taxon>Glutamicibacter</taxon>
    </lineage>
</organism>
<evidence type="ECO:0000313" key="5">
    <source>
        <dbReference type="EMBL" id="GED07921.1"/>
    </source>
</evidence>
<dbReference type="InterPro" id="IPR013320">
    <property type="entry name" value="ConA-like_dom_sf"/>
</dbReference>
<keyword evidence="2" id="KW-0378">Hydrolase</keyword>
<feature type="domain" description="Glycosyl hydrolase family 32 N-terminal" evidence="4">
    <location>
        <begin position="13"/>
        <end position="327"/>
    </location>
</feature>
<evidence type="ECO:0000313" key="6">
    <source>
        <dbReference type="Proteomes" id="UP000316612"/>
    </source>
</evidence>
<name>A0A4Y4DZY8_GLUUR</name>
<dbReference type="Proteomes" id="UP000316612">
    <property type="component" value="Unassembled WGS sequence"/>
</dbReference>
<dbReference type="SUPFAM" id="SSF75005">
    <property type="entry name" value="Arabinanase/levansucrase/invertase"/>
    <property type="match status" value="1"/>
</dbReference>
<dbReference type="PANTHER" id="PTHR42800">
    <property type="entry name" value="EXOINULINASE INUD (AFU_ORTHOLOGUE AFUA_5G00480)"/>
    <property type="match status" value="1"/>
</dbReference>
<dbReference type="InterPro" id="IPR013148">
    <property type="entry name" value="Glyco_hydro_32_N"/>
</dbReference>
<dbReference type="OrthoDB" id="9776657at2"/>
<dbReference type="Pfam" id="PF00251">
    <property type="entry name" value="Glyco_hydro_32N"/>
    <property type="match status" value="1"/>
</dbReference>
<dbReference type="InterPro" id="IPR001362">
    <property type="entry name" value="Glyco_hydro_32"/>
</dbReference>
<keyword evidence="3" id="KW-0326">Glycosidase</keyword>
<dbReference type="InterPro" id="IPR023296">
    <property type="entry name" value="Glyco_hydro_beta-prop_sf"/>
</dbReference>
<dbReference type="RefSeq" id="WP_141367494.1">
    <property type="nucleotide sequence ID" value="NZ_BAAAJL010000001.1"/>
</dbReference>
<dbReference type="GO" id="GO:0005987">
    <property type="term" value="P:sucrose catabolic process"/>
    <property type="evidence" value="ECO:0007669"/>
    <property type="project" value="TreeGrafter"/>
</dbReference>
<dbReference type="PROSITE" id="PS00609">
    <property type="entry name" value="GLYCOSYL_HYDROL_F32"/>
    <property type="match status" value="1"/>
</dbReference>
<dbReference type="AlphaFoldDB" id="A0A4Y4DZY8"/>
<dbReference type="Gene3D" id="2.115.10.20">
    <property type="entry name" value="Glycosyl hydrolase domain, family 43"/>
    <property type="match status" value="1"/>
</dbReference>
<evidence type="ECO:0000256" key="2">
    <source>
        <dbReference type="ARBA" id="ARBA00022801"/>
    </source>
</evidence>
<dbReference type="SMART" id="SM00640">
    <property type="entry name" value="Glyco_32"/>
    <property type="match status" value="1"/>
</dbReference>
<comment type="similarity">
    <text evidence="1">Belongs to the glycosyl hydrolase 32 family.</text>
</comment>
<evidence type="ECO:0000259" key="4">
    <source>
        <dbReference type="Pfam" id="PF00251"/>
    </source>
</evidence>
<dbReference type="EMBL" id="BJNY01000033">
    <property type="protein sequence ID" value="GED07921.1"/>
    <property type="molecule type" value="Genomic_DNA"/>
</dbReference>